<reference evidence="2 3" key="1">
    <citation type="submission" date="2017-01" db="EMBL/GenBank/DDBJ databases">
        <title>Genome sequence of Rhodovulum viride JA756.</title>
        <authorList>
            <person name="Lakshmi K.V."/>
            <person name="Tushar L.D."/>
            <person name="Sasikala C."/>
            <person name="Venkataramana C."/>
        </authorList>
    </citation>
    <scope>NUCLEOTIDE SEQUENCE [LARGE SCALE GENOMIC DNA]</scope>
    <source>
        <strain evidence="2 3">JA756</strain>
    </source>
</reference>
<feature type="signal peptide" evidence="1">
    <location>
        <begin position="1"/>
        <end position="26"/>
    </location>
</feature>
<sequence>MSKFRALWGRIAASSWAAAIVGVSVAAPTASYGEIGRCHDIADSSGRLECYDLESGYAAEPSADASALGQWVVETEVSKIDDSTNVFLTLDSGTFTNCRYDSAPHQIGIACRENQTNVWFFFGGCYMSGIQGRGAVTYRLDKDPAATKRFIESSDNTALGLWSGSSAIPFIKGLLGHEKLFVQAVPVSESGVTAEYDITGLDEAIKPLREACNW</sequence>
<proteinExistence type="predicted"/>
<evidence type="ECO:0008006" key="4">
    <source>
        <dbReference type="Google" id="ProtNLM"/>
    </source>
</evidence>
<feature type="chain" id="PRO_5046680954" description="Type VI secretion system protein VasI" evidence="1">
    <location>
        <begin position="27"/>
        <end position="214"/>
    </location>
</feature>
<keyword evidence="3" id="KW-1185">Reference proteome</keyword>
<organism evidence="2 3">
    <name type="scientific">Rhodovulum viride</name>
    <dbReference type="NCBI Taxonomy" id="1231134"/>
    <lineage>
        <taxon>Bacteria</taxon>
        <taxon>Pseudomonadati</taxon>
        <taxon>Pseudomonadota</taxon>
        <taxon>Alphaproteobacteria</taxon>
        <taxon>Rhodobacterales</taxon>
        <taxon>Paracoccaceae</taxon>
        <taxon>Rhodovulum</taxon>
    </lineage>
</organism>
<dbReference type="RefSeq" id="WP_112317496.1">
    <property type="nucleotide sequence ID" value="NZ_MUAV01000059.1"/>
</dbReference>
<protein>
    <recommendedName>
        <fullName evidence="4">Type VI secretion system protein VasI</fullName>
    </recommendedName>
</protein>
<evidence type="ECO:0000313" key="2">
    <source>
        <dbReference type="EMBL" id="RAP39430.1"/>
    </source>
</evidence>
<dbReference type="Pfam" id="PF11319">
    <property type="entry name" value="VasI"/>
    <property type="match status" value="1"/>
</dbReference>
<evidence type="ECO:0000256" key="1">
    <source>
        <dbReference type="SAM" id="SignalP"/>
    </source>
</evidence>
<comment type="caution">
    <text evidence="2">The sequence shown here is derived from an EMBL/GenBank/DDBJ whole genome shotgun (WGS) entry which is preliminary data.</text>
</comment>
<accession>A0ABX9DAT5</accession>
<dbReference type="EMBL" id="MUAV01000059">
    <property type="protein sequence ID" value="RAP39430.1"/>
    <property type="molecule type" value="Genomic_DNA"/>
</dbReference>
<dbReference type="InterPro" id="IPR017738">
    <property type="entry name" value="T6SS-assoc_VCA0118"/>
</dbReference>
<name>A0ABX9DAT5_9RHOB</name>
<dbReference type="Proteomes" id="UP000248659">
    <property type="component" value="Unassembled WGS sequence"/>
</dbReference>
<evidence type="ECO:0000313" key="3">
    <source>
        <dbReference type="Proteomes" id="UP000248659"/>
    </source>
</evidence>
<keyword evidence="1" id="KW-0732">Signal</keyword>
<gene>
    <name evidence="2" type="ORF">BYZ73_20595</name>
</gene>